<dbReference type="PRINTS" id="PR00259">
    <property type="entry name" value="TMFOUR"/>
</dbReference>
<dbReference type="InterPro" id="IPR000301">
    <property type="entry name" value="Tetraspanin_animals"/>
</dbReference>
<accession>A0AAV7JUS0</accession>
<protein>
    <recommendedName>
        <fullName evidence="7">Tetraspanin</fullName>
    </recommendedName>
</protein>
<evidence type="ECO:0000313" key="9">
    <source>
        <dbReference type="Proteomes" id="UP001165289"/>
    </source>
</evidence>
<evidence type="ECO:0000256" key="7">
    <source>
        <dbReference type="RuleBase" id="RU361218"/>
    </source>
</evidence>
<dbReference type="InterPro" id="IPR008952">
    <property type="entry name" value="Tetraspanin_EC2_sf"/>
</dbReference>
<evidence type="ECO:0000256" key="4">
    <source>
        <dbReference type="ARBA" id="ARBA00022989"/>
    </source>
</evidence>
<evidence type="ECO:0000256" key="6">
    <source>
        <dbReference type="PIRSR" id="PIRSR002419-1"/>
    </source>
</evidence>
<comment type="subcellular location">
    <subcellularLocation>
        <location evidence="1 7">Membrane</location>
        <topology evidence="1 7">Multi-pass membrane protein</topology>
    </subcellularLocation>
</comment>
<organism evidence="8 9">
    <name type="scientific">Oopsacas minuta</name>
    <dbReference type="NCBI Taxonomy" id="111878"/>
    <lineage>
        <taxon>Eukaryota</taxon>
        <taxon>Metazoa</taxon>
        <taxon>Porifera</taxon>
        <taxon>Hexactinellida</taxon>
        <taxon>Hexasterophora</taxon>
        <taxon>Lyssacinosida</taxon>
        <taxon>Leucopsacidae</taxon>
        <taxon>Oopsacas</taxon>
    </lineage>
</organism>
<keyword evidence="6" id="KW-1015">Disulfide bond</keyword>
<feature type="transmembrane region" description="Helical" evidence="7">
    <location>
        <begin position="12"/>
        <end position="35"/>
    </location>
</feature>
<keyword evidence="3 7" id="KW-0812">Transmembrane</keyword>
<dbReference type="PANTHER" id="PTHR19282">
    <property type="entry name" value="TETRASPANIN"/>
    <property type="match status" value="1"/>
</dbReference>
<feature type="disulfide bond" evidence="6">
    <location>
        <begin position="144"/>
        <end position="161"/>
    </location>
</feature>
<keyword evidence="5 7" id="KW-0472">Membrane</keyword>
<dbReference type="InterPro" id="IPR018499">
    <property type="entry name" value="Tetraspanin/Peripherin"/>
</dbReference>
<sequence>MGYLYTILKYVFYLCNLVILLSGAFLILIGVYARINTSYISGDLATEFLNPGNYVIAFGALLLVFGLLGAIGSVREISILLGVYTGSIVLLIILELALVLFIFLGKEKVKELANDAILNLIENYRTYSDLTVVVDLIQTSLVCCGGYFGTDDWENNVYFNCSSAAISRCGVPTSCCREDIRINSQCGYNVRNIMDTSRRANVNNIGCIQAIEDLFNKELNIFIACLSALFILEIVVILISLFLIFDRNKKKNLRVIAHTNLENSRNSRVKESDWGIQ</sequence>
<dbReference type="Proteomes" id="UP001165289">
    <property type="component" value="Unassembled WGS sequence"/>
</dbReference>
<evidence type="ECO:0000256" key="2">
    <source>
        <dbReference type="ARBA" id="ARBA00006840"/>
    </source>
</evidence>
<comment type="similarity">
    <text evidence="2 7">Belongs to the tetraspanin (TM4SF) family.</text>
</comment>
<reference evidence="8 9" key="1">
    <citation type="journal article" date="2023" name="BMC Biol.">
        <title>The compact genome of the sponge Oopsacas minuta (Hexactinellida) is lacking key metazoan core genes.</title>
        <authorList>
            <person name="Santini S."/>
            <person name="Schenkelaars Q."/>
            <person name="Jourda C."/>
            <person name="Duchesne M."/>
            <person name="Belahbib H."/>
            <person name="Rocher C."/>
            <person name="Selva M."/>
            <person name="Riesgo A."/>
            <person name="Vervoort M."/>
            <person name="Leys S.P."/>
            <person name="Kodjabachian L."/>
            <person name="Le Bivic A."/>
            <person name="Borchiellini C."/>
            <person name="Claverie J.M."/>
            <person name="Renard E."/>
        </authorList>
    </citation>
    <scope>NUCLEOTIDE SEQUENCE [LARGE SCALE GENOMIC DNA]</scope>
    <source>
        <strain evidence="8">SPO-2</strain>
    </source>
</reference>
<dbReference type="GO" id="GO:0016020">
    <property type="term" value="C:membrane"/>
    <property type="evidence" value="ECO:0007669"/>
    <property type="project" value="UniProtKB-SubCell"/>
</dbReference>
<evidence type="ECO:0000256" key="3">
    <source>
        <dbReference type="ARBA" id="ARBA00022692"/>
    </source>
</evidence>
<proteinExistence type="inferred from homology"/>
<feature type="transmembrane region" description="Helical" evidence="7">
    <location>
        <begin position="221"/>
        <end position="245"/>
    </location>
</feature>
<dbReference type="SUPFAM" id="SSF48652">
    <property type="entry name" value="Tetraspanin"/>
    <property type="match status" value="1"/>
</dbReference>
<dbReference type="EMBL" id="JAKMXF010000298">
    <property type="protein sequence ID" value="KAI6652641.1"/>
    <property type="molecule type" value="Genomic_DNA"/>
</dbReference>
<comment type="caution">
    <text evidence="8">The sequence shown here is derived from an EMBL/GenBank/DDBJ whole genome shotgun (WGS) entry which is preliminary data.</text>
</comment>
<keyword evidence="4 7" id="KW-1133">Transmembrane helix</keyword>
<evidence type="ECO:0000256" key="1">
    <source>
        <dbReference type="ARBA" id="ARBA00004141"/>
    </source>
</evidence>
<feature type="transmembrane region" description="Helical" evidence="7">
    <location>
        <begin position="81"/>
        <end position="104"/>
    </location>
</feature>
<gene>
    <name evidence="8" type="ORF">LOD99_4426</name>
</gene>
<dbReference type="Pfam" id="PF00335">
    <property type="entry name" value="Tetraspanin"/>
    <property type="match status" value="1"/>
</dbReference>
<feature type="transmembrane region" description="Helical" evidence="7">
    <location>
        <begin position="55"/>
        <end position="74"/>
    </location>
</feature>
<dbReference type="AlphaFoldDB" id="A0AAV7JUS0"/>
<keyword evidence="9" id="KW-1185">Reference proteome</keyword>
<dbReference type="PIRSF" id="PIRSF002419">
    <property type="entry name" value="Tetraspanin"/>
    <property type="match status" value="1"/>
</dbReference>
<evidence type="ECO:0000256" key="5">
    <source>
        <dbReference type="ARBA" id="ARBA00023136"/>
    </source>
</evidence>
<evidence type="ECO:0000313" key="8">
    <source>
        <dbReference type="EMBL" id="KAI6652641.1"/>
    </source>
</evidence>
<name>A0AAV7JUS0_9METZ</name>
<dbReference type="Gene3D" id="1.10.1450.10">
    <property type="entry name" value="Tetraspanin"/>
    <property type="match status" value="1"/>
</dbReference>